<accession>M2UPS5</accession>
<reference evidence="1 2" key="1">
    <citation type="journal article" date="2012" name="PLoS Pathog.">
        <title>Diverse lifestyles and strategies of plant pathogenesis encoded in the genomes of eighteen Dothideomycetes fungi.</title>
        <authorList>
            <person name="Ohm R.A."/>
            <person name="Feau N."/>
            <person name="Henrissat B."/>
            <person name="Schoch C.L."/>
            <person name="Horwitz B.A."/>
            <person name="Barry K.W."/>
            <person name="Condon B.J."/>
            <person name="Copeland A.C."/>
            <person name="Dhillon B."/>
            <person name="Glaser F."/>
            <person name="Hesse C.N."/>
            <person name="Kosti I."/>
            <person name="LaButti K."/>
            <person name="Lindquist E.A."/>
            <person name="Lucas S."/>
            <person name="Salamov A.A."/>
            <person name="Bradshaw R.E."/>
            <person name="Ciuffetti L."/>
            <person name="Hamelin R.C."/>
            <person name="Kema G.H.J."/>
            <person name="Lawrence C."/>
            <person name="Scott J.A."/>
            <person name="Spatafora J.W."/>
            <person name="Turgeon B.G."/>
            <person name="de Wit P.J.G.M."/>
            <person name="Zhong S."/>
            <person name="Goodwin S.B."/>
            <person name="Grigoriev I.V."/>
        </authorList>
    </citation>
    <scope>NUCLEOTIDE SEQUENCE [LARGE SCALE GENOMIC DNA]</scope>
    <source>
        <strain evidence="2">C5 / ATCC 48332 / race O</strain>
    </source>
</reference>
<keyword evidence="2" id="KW-1185">Reference proteome</keyword>
<dbReference type="Proteomes" id="UP000016936">
    <property type="component" value="Unassembled WGS sequence"/>
</dbReference>
<proteinExistence type="predicted"/>
<dbReference type="EMBL" id="KB445578">
    <property type="protein sequence ID" value="EMD89887.1"/>
    <property type="molecule type" value="Genomic_DNA"/>
</dbReference>
<name>M2UPS5_COCH5</name>
<dbReference type="HOGENOM" id="CLU_2891940_0_0_1"/>
<protein>
    <submittedName>
        <fullName evidence="1">Uncharacterized protein</fullName>
    </submittedName>
</protein>
<feature type="non-terminal residue" evidence="1">
    <location>
        <position position="63"/>
    </location>
</feature>
<evidence type="ECO:0000313" key="2">
    <source>
        <dbReference type="Proteomes" id="UP000016936"/>
    </source>
</evidence>
<sequence length="63" mass="7307">RIISHAEKRGTGGYHGSESELERDAATSIRFNILYRRLIGFLLSWQQNALVDYTDVTRPYKHV</sequence>
<reference evidence="2" key="2">
    <citation type="journal article" date="2013" name="PLoS Genet.">
        <title>Comparative genome structure, secondary metabolite, and effector coding capacity across Cochliobolus pathogens.</title>
        <authorList>
            <person name="Condon B.J."/>
            <person name="Leng Y."/>
            <person name="Wu D."/>
            <person name="Bushley K.E."/>
            <person name="Ohm R.A."/>
            <person name="Otillar R."/>
            <person name="Martin J."/>
            <person name="Schackwitz W."/>
            <person name="Grimwood J."/>
            <person name="MohdZainudin N."/>
            <person name="Xue C."/>
            <person name="Wang R."/>
            <person name="Manning V.A."/>
            <person name="Dhillon B."/>
            <person name="Tu Z.J."/>
            <person name="Steffenson B.J."/>
            <person name="Salamov A."/>
            <person name="Sun H."/>
            <person name="Lowry S."/>
            <person name="LaButti K."/>
            <person name="Han J."/>
            <person name="Copeland A."/>
            <person name="Lindquist E."/>
            <person name="Barry K."/>
            <person name="Schmutz J."/>
            <person name="Baker S.E."/>
            <person name="Ciuffetti L.M."/>
            <person name="Grigoriev I.V."/>
            <person name="Zhong S."/>
            <person name="Turgeon B.G."/>
        </authorList>
    </citation>
    <scope>NUCLEOTIDE SEQUENCE [LARGE SCALE GENOMIC DNA]</scope>
    <source>
        <strain evidence="2">C5 / ATCC 48332 / race O</strain>
    </source>
</reference>
<feature type="non-terminal residue" evidence="1">
    <location>
        <position position="1"/>
    </location>
</feature>
<gene>
    <name evidence="1" type="ORF">COCHEDRAFT_1022067</name>
</gene>
<dbReference type="AlphaFoldDB" id="M2UPS5"/>
<organism evidence="1 2">
    <name type="scientific">Cochliobolus heterostrophus (strain C5 / ATCC 48332 / race O)</name>
    <name type="common">Southern corn leaf blight fungus</name>
    <name type="synonym">Bipolaris maydis</name>
    <dbReference type="NCBI Taxonomy" id="701091"/>
    <lineage>
        <taxon>Eukaryota</taxon>
        <taxon>Fungi</taxon>
        <taxon>Dikarya</taxon>
        <taxon>Ascomycota</taxon>
        <taxon>Pezizomycotina</taxon>
        <taxon>Dothideomycetes</taxon>
        <taxon>Pleosporomycetidae</taxon>
        <taxon>Pleosporales</taxon>
        <taxon>Pleosporineae</taxon>
        <taxon>Pleosporaceae</taxon>
        <taxon>Bipolaris</taxon>
    </lineage>
</organism>
<evidence type="ECO:0000313" key="1">
    <source>
        <dbReference type="EMBL" id="EMD89887.1"/>
    </source>
</evidence>